<evidence type="ECO:0000313" key="3">
    <source>
        <dbReference type="Proteomes" id="UP000694428"/>
    </source>
</evidence>
<evidence type="ECO:0000256" key="1">
    <source>
        <dbReference type="SAM" id="Phobius"/>
    </source>
</evidence>
<sequence>MAVTHGEGLLGPPPLVALAVLALLGGLVYLCTLCAACRRYVPARISPLQSMLRQTQLRSLSKSDTRLHELYRLKAKDSSECAQSLSIPPHTLCAAVR</sequence>
<keyword evidence="3" id="KW-1185">Reference proteome</keyword>
<protein>
    <submittedName>
        <fullName evidence="2">Uncharacterized protein</fullName>
    </submittedName>
</protein>
<dbReference type="GO" id="GO:0019815">
    <property type="term" value="C:B cell receptor complex"/>
    <property type="evidence" value="ECO:0007669"/>
    <property type="project" value="TreeGrafter"/>
</dbReference>
<name>A0A8C9F1U3_PAVCR</name>
<reference evidence="2" key="2">
    <citation type="submission" date="2025-09" db="UniProtKB">
        <authorList>
            <consortium name="Ensembl"/>
        </authorList>
    </citation>
    <scope>IDENTIFICATION</scope>
</reference>
<dbReference type="InterPro" id="IPR026072">
    <property type="entry name" value="Lime1"/>
</dbReference>
<dbReference type="PANTHER" id="PTHR47740:SF1">
    <property type="entry name" value="LCK-INTERACTING TRANSMEMBRANE ADAPTER 1"/>
    <property type="match status" value="1"/>
</dbReference>
<keyword evidence="1" id="KW-1133">Transmembrane helix</keyword>
<organism evidence="2 3">
    <name type="scientific">Pavo cristatus</name>
    <name type="common">Indian peafowl</name>
    <name type="synonym">Blue peafowl</name>
    <dbReference type="NCBI Taxonomy" id="9049"/>
    <lineage>
        <taxon>Eukaryota</taxon>
        <taxon>Metazoa</taxon>
        <taxon>Chordata</taxon>
        <taxon>Craniata</taxon>
        <taxon>Vertebrata</taxon>
        <taxon>Euteleostomi</taxon>
        <taxon>Archelosauria</taxon>
        <taxon>Archosauria</taxon>
        <taxon>Dinosauria</taxon>
        <taxon>Saurischia</taxon>
        <taxon>Theropoda</taxon>
        <taxon>Coelurosauria</taxon>
        <taxon>Aves</taxon>
        <taxon>Neognathae</taxon>
        <taxon>Galloanserae</taxon>
        <taxon>Galliformes</taxon>
        <taxon>Phasianidae</taxon>
        <taxon>Phasianinae</taxon>
        <taxon>Pavo</taxon>
    </lineage>
</organism>
<dbReference type="GO" id="GO:0050852">
    <property type="term" value="P:T cell receptor signaling pathway"/>
    <property type="evidence" value="ECO:0007669"/>
    <property type="project" value="InterPro"/>
</dbReference>
<keyword evidence="1" id="KW-0812">Transmembrane</keyword>
<dbReference type="PANTHER" id="PTHR47740">
    <property type="entry name" value="LCK-INTERACTING TRANSMEMBRANE ADAPTER 1, LIME1"/>
    <property type="match status" value="1"/>
</dbReference>
<reference evidence="2" key="1">
    <citation type="submission" date="2025-08" db="UniProtKB">
        <authorList>
            <consortium name="Ensembl"/>
        </authorList>
    </citation>
    <scope>IDENTIFICATION</scope>
</reference>
<dbReference type="Proteomes" id="UP000694428">
    <property type="component" value="Unplaced"/>
</dbReference>
<dbReference type="Ensembl" id="ENSPSTT00000008711.1">
    <property type="protein sequence ID" value="ENSPSTP00000008298.1"/>
    <property type="gene ID" value="ENSPSTG00000005863.1"/>
</dbReference>
<dbReference type="AlphaFoldDB" id="A0A8C9F1U3"/>
<proteinExistence type="predicted"/>
<keyword evidence="1" id="KW-0472">Membrane</keyword>
<dbReference type="GO" id="GO:0019901">
    <property type="term" value="F:protein kinase binding"/>
    <property type="evidence" value="ECO:0007669"/>
    <property type="project" value="TreeGrafter"/>
</dbReference>
<evidence type="ECO:0000313" key="2">
    <source>
        <dbReference type="Ensembl" id="ENSPSTP00000008298.1"/>
    </source>
</evidence>
<accession>A0A8C9F1U3</accession>
<dbReference type="GO" id="GO:0050853">
    <property type="term" value="P:B cell receptor signaling pathway"/>
    <property type="evidence" value="ECO:0007669"/>
    <property type="project" value="InterPro"/>
</dbReference>
<feature type="transmembrane region" description="Helical" evidence="1">
    <location>
        <begin position="15"/>
        <end position="36"/>
    </location>
</feature>